<comment type="caution">
    <text evidence="1">The sequence shown here is derived from an EMBL/GenBank/DDBJ whole genome shotgun (WGS) entry which is preliminary data.</text>
</comment>
<sequence length="74" mass="8471">MVAPQVQPLQNPFDDAAFYFDNHQTLANNYMEQNSDKSHTITSIQIVEIQKNTKALQQNGNRTKPLNNNILNQN</sequence>
<name>A0A8S3XL47_PARAO</name>
<proteinExistence type="predicted"/>
<protein>
    <submittedName>
        <fullName evidence="1">(apollo) hypothetical protein</fullName>
    </submittedName>
</protein>
<reference evidence="1" key="1">
    <citation type="submission" date="2021-04" db="EMBL/GenBank/DDBJ databases">
        <authorList>
            <person name="Tunstrom K."/>
        </authorList>
    </citation>
    <scope>NUCLEOTIDE SEQUENCE</scope>
</reference>
<evidence type="ECO:0000313" key="1">
    <source>
        <dbReference type="EMBL" id="CAG5026400.1"/>
    </source>
</evidence>
<accession>A0A8S3XL47</accession>
<dbReference type="EMBL" id="CAJQZP010001176">
    <property type="protein sequence ID" value="CAG5026400.1"/>
    <property type="molecule type" value="Genomic_DNA"/>
</dbReference>
<keyword evidence="2" id="KW-1185">Reference proteome</keyword>
<evidence type="ECO:0000313" key="2">
    <source>
        <dbReference type="Proteomes" id="UP000691718"/>
    </source>
</evidence>
<dbReference type="AlphaFoldDB" id="A0A8S3XL47"/>
<organism evidence="1 2">
    <name type="scientific">Parnassius apollo</name>
    <name type="common">Apollo butterfly</name>
    <name type="synonym">Papilio apollo</name>
    <dbReference type="NCBI Taxonomy" id="110799"/>
    <lineage>
        <taxon>Eukaryota</taxon>
        <taxon>Metazoa</taxon>
        <taxon>Ecdysozoa</taxon>
        <taxon>Arthropoda</taxon>
        <taxon>Hexapoda</taxon>
        <taxon>Insecta</taxon>
        <taxon>Pterygota</taxon>
        <taxon>Neoptera</taxon>
        <taxon>Endopterygota</taxon>
        <taxon>Lepidoptera</taxon>
        <taxon>Glossata</taxon>
        <taxon>Ditrysia</taxon>
        <taxon>Papilionoidea</taxon>
        <taxon>Papilionidae</taxon>
        <taxon>Parnassiinae</taxon>
        <taxon>Parnassini</taxon>
        <taxon>Parnassius</taxon>
        <taxon>Parnassius</taxon>
    </lineage>
</organism>
<dbReference type="Proteomes" id="UP000691718">
    <property type="component" value="Unassembled WGS sequence"/>
</dbReference>
<gene>
    <name evidence="1" type="ORF">PAPOLLO_LOCUS18604</name>
</gene>